<dbReference type="Proteomes" id="UP001066276">
    <property type="component" value="Chromosome 4_1"/>
</dbReference>
<gene>
    <name evidence="1" type="ORF">NDU88_001713</name>
</gene>
<dbReference type="AlphaFoldDB" id="A0AAV7SZY9"/>
<organism evidence="1 2">
    <name type="scientific">Pleurodeles waltl</name>
    <name type="common">Iberian ribbed newt</name>
    <dbReference type="NCBI Taxonomy" id="8319"/>
    <lineage>
        <taxon>Eukaryota</taxon>
        <taxon>Metazoa</taxon>
        <taxon>Chordata</taxon>
        <taxon>Craniata</taxon>
        <taxon>Vertebrata</taxon>
        <taxon>Euteleostomi</taxon>
        <taxon>Amphibia</taxon>
        <taxon>Batrachia</taxon>
        <taxon>Caudata</taxon>
        <taxon>Salamandroidea</taxon>
        <taxon>Salamandridae</taxon>
        <taxon>Pleurodelinae</taxon>
        <taxon>Pleurodeles</taxon>
    </lineage>
</organism>
<keyword evidence="2" id="KW-1185">Reference proteome</keyword>
<accession>A0AAV7SZY9</accession>
<dbReference type="EMBL" id="JANPWB010000007">
    <property type="protein sequence ID" value="KAJ1169825.1"/>
    <property type="molecule type" value="Genomic_DNA"/>
</dbReference>
<sequence length="125" mass="13126">MGRLRGRGVGMPLTELNKVPFTAFDRVFHGVIKYTALDGILVDGSTRDGPESFDGVASESSALGDYLVDDAGAVVCVFIDKEDAVVVNLFAGGVDVAIVTGIEGDIWYAVVTADKAVVNTMTLVN</sequence>
<reference evidence="1" key="1">
    <citation type="journal article" date="2022" name="bioRxiv">
        <title>Sequencing and chromosome-scale assembly of the giantPleurodeles waltlgenome.</title>
        <authorList>
            <person name="Brown T."/>
            <person name="Elewa A."/>
            <person name="Iarovenko S."/>
            <person name="Subramanian E."/>
            <person name="Araus A.J."/>
            <person name="Petzold A."/>
            <person name="Susuki M."/>
            <person name="Suzuki K.-i.T."/>
            <person name="Hayashi T."/>
            <person name="Toyoda A."/>
            <person name="Oliveira C."/>
            <person name="Osipova E."/>
            <person name="Leigh N.D."/>
            <person name="Simon A."/>
            <person name="Yun M.H."/>
        </authorList>
    </citation>
    <scope>NUCLEOTIDE SEQUENCE</scope>
    <source>
        <strain evidence="1">20211129_DDA</strain>
        <tissue evidence="1">Liver</tissue>
    </source>
</reference>
<proteinExistence type="predicted"/>
<comment type="caution">
    <text evidence="1">The sequence shown here is derived from an EMBL/GenBank/DDBJ whole genome shotgun (WGS) entry which is preliminary data.</text>
</comment>
<evidence type="ECO:0000313" key="2">
    <source>
        <dbReference type="Proteomes" id="UP001066276"/>
    </source>
</evidence>
<protein>
    <submittedName>
        <fullName evidence="1">Uncharacterized protein</fullName>
    </submittedName>
</protein>
<name>A0AAV7SZY9_PLEWA</name>
<evidence type="ECO:0000313" key="1">
    <source>
        <dbReference type="EMBL" id="KAJ1169825.1"/>
    </source>
</evidence>